<dbReference type="InterPro" id="IPR001876">
    <property type="entry name" value="Znf_RanBP2"/>
</dbReference>
<organism evidence="7 8">
    <name type="scientific">Sphagnum troendelagicum</name>
    <dbReference type="NCBI Taxonomy" id="128251"/>
    <lineage>
        <taxon>Eukaryota</taxon>
        <taxon>Viridiplantae</taxon>
        <taxon>Streptophyta</taxon>
        <taxon>Embryophyta</taxon>
        <taxon>Bryophyta</taxon>
        <taxon>Sphagnophytina</taxon>
        <taxon>Sphagnopsida</taxon>
        <taxon>Sphagnales</taxon>
        <taxon>Sphagnaceae</taxon>
        <taxon>Sphagnum</taxon>
    </lineage>
</organism>
<keyword evidence="1" id="KW-0479">Metal-binding</keyword>
<dbReference type="PROSITE" id="PS50199">
    <property type="entry name" value="ZF_RANBP2_2"/>
    <property type="match status" value="1"/>
</dbReference>
<protein>
    <recommendedName>
        <fullName evidence="6">RanBP2-type domain-containing protein</fullName>
    </recommendedName>
</protein>
<evidence type="ECO:0000256" key="3">
    <source>
        <dbReference type="ARBA" id="ARBA00022833"/>
    </source>
</evidence>
<evidence type="ECO:0000256" key="1">
    <source>
        <dbReference type="ARBA" id="ARBA00022723"/>
    </source>
</evidence>
<feature type="compositionally biased region" description="Low complexity" evidence="5">
    <location>
        <begin position="33"/>
        <end position="48"/>
    </location>
</feature>
<dbReference type="PROSITE" id="PS01358">
    <property type="entry name" value="ZF_RANBP2_1"/>
    <property type="match status" value="1"/>
</dbReference>
<dbReference type="EMBL" id="OZ019909">
    <property type="protein sequence ID" value="CAK9209133.1"/>
    <property type="molecule type" value="Genomic_DNA"/>
</dbReference>
<keyword evidence="3" id="KW-0862">Zinc</keyword>
<evidence type="ECO:0000313" key="8">
    <source>
        <dbReference type="Proteomes" id="UP001497512"/>
    </source>
</evidence>
<feature type="region of interest" description="Disordered" evidence="5">
    <location>
        <begin position="33"/>
        <end position="71"/>
    </location>
</feature>
<feature type="domain" description="RanBP2-type" evidence="6">
    <location>
        <begin position="7"/>
        <end position="36"/>
    </location>
</feature>
<evidence type="ECO:0000256" key="4">
    <source>
        <dbReference type="PROSITE-ProRule" id="PRU00322"/>
    </source>
</evidence>
<reference evidence="7" key="1">
    <citation type="submission" date="2024-02" db="EMBL/GenBank/DDBJ databases">
        <authorList>
            <consortium name="ELIXIR-Norway"/>
            <consortium name="Elixir Norway"/>
        </authorList>
    </citation>
    <scope>NUCLEOTIDE SEQUENCE</scope>
</reference>
<evidence type="ECO:0000259" key="6">
    <source>
        <dbReference type="PROSITE" id="PS50199"/>
    </source>
</evidence>
<gene>
    <name evidence="7" type="ORF">CSSPTR1EN2_LOCUS9531</name>
</gene>
<proteinExistence type="predicted"/>
<evidence type="ECO:0000256" key="5">
    <source>
        <dbReference type="SAM" id="MobiDB-lite"/>
    </source>
</evidence>
<evidence type="ECO:0000256" key="2">
    <source>
        <dbReference type="ARBA" id="ARBA00022771"/>
    </source>
</evidence>
<dbReference type="Proteomes" id="UP001497512">
    <property type="component" value="Chromosome 17"/>
</dbReference>
<keyword evidence="8" id="KW-1185">Reference proteome</keyword>
<accession>A0ABP0TZN5</accession>
<name>A0ABP0TZN5_9BRYO</name>
<sequence>MPPPWDTAPQWNCTACRTPNFASRRSCRSCKVARSADASSSGATSSRANPTSSRESVPATGRVQTSSTPGKRFFDNAIQSKGVDIIRDEQDAQRLLHAVVSYGDHVELLSRLISSPHGLECLRQALSISFDQTFLNNSVVPVFKYLAHNDLLLGSRQQFLSALLIHIAKVPFLMDKLANDMAKGLLLEEAVVGRFVLQIISSVGDNGIEVRKLPSIIKLAEILSLSTSPPVQELSKRISIVLNGTGSSTSSFVQVSIQVPVPVPGGRDSNDHEDYRSISVIPTADEITCKQEPYLIKAVELRKKMGSETAEAFFLDRHFRLLREDIVGKLREELEEFKSMDNLSSRTAKRQLQRLFPVLKIQGIEVNDWKAFVRITFDYPPID</sequence>
<keyword evidence="2 4" id="KW-0863">Zinc-finger</keyword>
<evidence type="ECO:0000313" key="7">
    <source>
        <dbReference type="EMBL" id="CAK9209133.1"/>
    </source>
</evidence>